<dbReference type="Pfam" id="PF04138">
    <property type="entry name" value="GtrA_DPMS_TM"/>
    <property type="match status" value="1"/>
</dbReference>
<evidence type="ECO:0000313" key="8">
    <source>
        <dbReference type="EMBL" id="SAK76407.1"/>
    </source>
</evidence>
<keyword evidence="4 6" id="KW-1133">Transmembrane helix</keyword>
<comment type="subcellular location">
    <subcellularLocation>
        <location evidence="1">Membrane</location>
        <topology evidence="1">Multi-pass membrane protein</topology>
    </subcellularLocation>
</comment>
<dbReference type="AlphaFoldDB" id="A0A158C4C8"/>
<organism evidence="8 9">
    <name type="scientific">Caballeronia temeraria</name>
    <dbReference type="NCBI Taxonomy" id="1777137"/>
    <lineage>
        <taxon>Bacteria</taxon>
        <taxon>Pseudomonadati</taxon>
        <taxon>Pseudomonadota</taxon>
        <taxon>Betaproteobacteria</taxon>
        <taxon>Burkholderiales</taxon>
        <taxon>Burkholderiaceae</taxon>
        <taxon>Caballeronia</taxon>
    </lineage>
</organism>
<feature type="transmembrane region" description="Helical" evidence="6">
    <location>
        <begin position="33"/>
        <end position="51"/>
    </location>
</feature>
<dbReference type="PANTHER" id="PTHR38459:SF1">
    <property type="entry name" value="PROPHAGE BACTOPRENOL-LINKED GLUCOSE TRANSLOCASE HOMOLOG"/>
    <property type="match status" value="1"/>
</dbReference>
<dbReference type="PANTHER" id="PTHR38459">
    <property type="entry name" value="PROPHAGE BACTOPRENOL-LINKED GLUCOSE TRANSLOCASE HOMOLOG"/>
    <property type="match status" value="1"/>
</dbReference>
<dbReference type="Proteomes" id="UP000054624">
    <property type="component" value="Unassembled WGS sequence"/>
</dbReference>
<feature type="domain" description="GtrA/DPMS transmembrane" evidence="7">
    <location>
        <begin position="7"/>
        <end position="125"/>
    </location>
</feature>
<sequence>MIVQFFRFGVVGVIGFLVDSAVLYAMLWLSMGFMSGRFVSFLCAATATWVINRRITFSPSAHRSVLREWVSYIVAMSGGGVVNLLCYRLVMSSFHYQTYLPLLAVGAGSIAGLLVNYTVAKFWVFRRPKHDPNPQN</sequence>
<keyword evidence="3 6" id="KW-0812">Transmembrane</keyword>
<dbReference type="GO" id="GO:0000271">
    <property type="term" value="P:polysaccharide biosynthetic process"/>
    <property type="evidence" value="ECO:0007669"/>
    <property type="project" value="InterPro"/>
</dbReference>
<reference evidence="9" key="1">
    <citation type="submission" date="2016-01" db="EMBL/GenBank/DDBJ databases">
        <authorList>
            <person name="Peeters Charlotte."/>
        </authorList>
    </citation>
    <scope>NUCLEOTIDE SEQUENCE [LARGE SCALE GENOMIC DNA]</scope>
</reference>
<evidence type="ECO:0000256" key="5">
    <source>
        <dbReference type="ARBA" id="ARBA00023136"/>
    </source>
</evidence>
<keyword evidence="9" id="KW-1185">Reference proteome</keyword>
<evidence type="ECO:0000256" key="2">
    <source>
        <dbReference type="ARBA" id="ARBA00009399"/>
    </source>
</evidence>
<dbReference type="InterPro" id="IPR007267">
    <property type="entry name" value="GtrA_DPMS_TM"/>
</dbReference>
<dbReference type="EMBL" id="FCOI02000019">
    <property type="protein sequence ID" value="SAK76407.1"/>
    <property type="molecule type" value="Genomic_DNA"/>
</dbReference>
<evidence type="ECO:0000256" key="3">
    <source>
        <dbReference type="ARBA" id="ARBA00022692"/>
    </source>
</evidence>
<protein>
    <submittedName>
        <fullName evidence="8">GtrA-like protein</fullName>
    </submittedName>
</protein>
<feature type="transmembrane region" description="Helical" evidence="6">
    <location>
        <begin position="96"/>
        <end position="119"/>
    </location>
</feature>
<proteinExistence type="inferred from homology"/>
<evidence type="ECO:0000256" key="6">
    <source>
        <dbReference type="SAM" id="Phobius"/>
    </source>
</evidence>
<evidence type="ECO:0000256" key="4">
    <source>
        <dbReference type="ARBA" id="ARBA00022989"/>
    </source>
</evidence>
<gene>
    <name evidence="8" type="ORF">AWB76_05010</name>
</gene>
<dbReference type="InterPro" id="IPR051401">
    <property type="entry name" value="GtrA_CellWall_Glycosyl"/>
</dbReference>
<comment type="similarity">
    <text evidence="2">Belongs to the GtrA family.</text>
</comment>
<evidence type="ECO:0000259" key="7">
    <source>
        <dbReference type="Pfam" id="PF04138"/>
    </source>
</evidence>
<dbReference type="GO" id="GO:0005886">
    <property type="term" value="C:plasma membrane"/>
    <property type="evidence" value="ECO:0007669"/>
    <property type="project" value="TreeGrafter"/>
</dbReference>
<dbReference type="RefSeq" id="WP_061162745.1">
    <property type="nucleotide sequence ID" value="NZ_FCOI02000019.1"/>
</dbReference>
<dbReference type="OrthoDB" id="7926501at2"/>
<evidence type="ECO:0000256" key="1">
    <source>
        <dbReference type="ARBA" id="ARBA00004141"/>
    </source>
</evidence>
<evidence type="ECO:0000313" key="9">
    <source>
        <dbReference type="Proteomes" id="UP000054624"/>
    </source>
</evidence>
<name>A0A158C4C8_9BURK</name>
<feature type="transmembrane region" description="Helical" evidence="6">
    <location>
        <begin position="5"/>
        <end position="27"/>
    </location>
</feature>
<feature type="transmembrane region" description="Helical" evidence="6">
    <location>
        <begin position="72"/>
        <end position="90"/>
    </location>
</feature>
<accession>A0A158C4C8</accession>
<dbReference type="STRING" id="1777137.AWB76_05010"/>
<keyword evidence="5 6" id="KW-0472">Membrane</keyword>